<evidence type="ECO:0000313" key="2">
    <source>
        <dbReference type="EMBL" id="SCB95388.1"/>
    </source>
</evidence>
<dbReference type="RefSeq" id="WP_244153027.1">
    <property type="nucleotide sequence ID" value="NZ_FMBC01000005.1"/>
</dbReference>
<proteinExistence type="predicted"/>
<gene>
    <name evidence="2" type="ORF">GA0061070_10058</name>
</gene>
<dbReference type="PANTHER" id="PTHR22916">
    <property type="entry name" value="GLYCOSYLTRANSFERASE"/>
    <property type="match status" value="1"/>
</dbReference>
<dbReference type="Proteomes" id="UP000198515">
    <property type="component" value="Unassembled WGS sequence"/>
</dbReference>
<accession>A0A1C4ALG3</accession>
<evidence type="ECO:0000259" key="1">
    <source>
        <dbReference type="Pfam" id="PF00535"/>
    </source>
</evidence>
<reference evidence="3" key="1">
    <citation type="submission" date="2016-08" db="EMBL/GenBank/DDBJ databases">
        <authorList>
            <person name="Varghese N."/>
            <person name="Submissions Spin"/>
        </authorList>
    </citation>
    <scope>NUCLEOTIDE SEQUENCE [LARGE SCALE GENOMIC DNA]</scope>
    <source>
        <strain evidence="3">REICA_142</strain>
    </source>
</reference>
<dbReference type="SUPFAM" id="SSF53448">
    <property type="entry name" value="Nucleotide-diphospho-sugar transferases"/>
    <property type="match status" value="1"/>
</dbReference>
<dbReference type="Gene3D" id="3.90.550.10">
    <property type="entry name" value="Spore Coat Polysaccharide Biosynthesis Protein SpsA, Chain A"/>
    <property type="match status" value="1"/>
</dbReference>
<feature type="domain" description="Glycosyltransferase 2-like" evidence="1">
    <location>
        <begin position="23"/>
        <end position="168"/>
    </location>
</feature>
<name>A0A1C4ALG3_9ENTR</name>
<dbReference type="AlphaFoldDB" id="A0A1C4ALG3"/>
<dbReference type="PANTHER" id="PTHR22916:SF3">
    <property type="entry name" value="UDP-GLCNAC:BETAGAL BETA-1,3-N-ACETYLGLUCOSAMINYLTRANSFERASE-LIKE PROTEIN 1"/>
    <property type="match status" value="1"/>
</dbReference>
<organism evidence="2 3">
    <name type="scientific">Kosakonia oryziphila</name>
    <dbReference type="NCBI Taxonomy" id="1005667"/>
    <lineage>
        <taxon>Bacteria</taxon>
        <taxon>Pseudomonadati</taxon>
        <taxon>Pseudomonadota</taxon>
        <taxon>Gammaproteobacteria</taxon>
        <taxon>Enterobacterales</taxon>
        <taxon>Enterobacteriaceae</taxon>
        <taxon>Kosakonia</taxon>
    </lineage>
</organism>
<protein>
    <submittedName>
        <fullName evidence="2">Glycosyl transferase family 2</fullName>
    </submittedName>
</protein>
<dbReference type="Pfam" id="PF00535">
    <property type="entry name" value="Glycos_transf_2"/>
    <property type="match status" value="1"/>
</dbReference>
<keyword evidence="3" id="KW-1185">Reference proteome</keyword>
<sequence>MLSEKANRCIINTMDYEGDVLLTIAIPTYKRFDLLKETLRSVFANDFKINIEVIVVDNDPDNDMLALQEMKEFERFQFKYYKNSENYGMFGNWNQCLMLAKGKYITLLHDDDLLKDNFSSTLDISRLEKDDFVAFNCGVLDERTAASKPRTHLLYSFIKKFYTRVREIKHKRRRVIDIKTLFFLNVFMGTLAVVFNRDKAIAIGGFDEGYYPVADYHFWSKWIVKFGTVYIDPEHVALYRIRENETMKQQTIDAFIEKDFQLREEICRNVPVMKAYAKYTNLLKQRDSMLFNFSWSNNEVKHKKNVINILKYFILRVRCAIFFTLR</sequence>
<evidence type="ECO:0000313" key="3">
    <source>
        <dbReference type="Proteomes" id="UP000198515"/>
    </source>
</evidence>
<dbReference type="EMBL" id="FMBC01000005">
    <property type="protein sequence ID" value="SCB95388.1"/>
    <property type="molecule type" value="Genomic_DNA"/>
</dbReference>
<dbReference type="InterPro" id="IPR001173">
    <property type="entry name" value="Glyco_trans_2-like"/>
</dbReference>
<dbReference type="InterPro" id="IPR029044">
    <property type="entry name" value="Nucleotide-diphossugar_trans"/>
</dbReference>
<keyword evidence="2" id="KW-0808">Transferase</keyword>
<dbReference type="GO" id="GO:0016758">
    <property type="term" value="F:hexosyltransferase activity"/>
    <property type="evidence" value="ECO:0007669"/>
    <property type="project" value="UniProtKB-ARBA"/>
</dbReference>
<dbReference type="CDD" id="cd00761">
    <property type="entry name" value="Glyco_tranf_GTA_type"/>
    <property type="match status" value="1"/>
</dbReference>